<feature type="compositionally biased region" description="Basic and acidic residues" evidence="1">
    <location>
        <begin position="108"/>
        <end position="125"/>
    </location>
</feature>
<feature type="compositionally biased region" description="Basic and acidic residues" evidence="1">
    <location>
        <begin position="1597"/>
        <end position="1608"/>
    </location>
</feature>
<feature type="compositionally biased region" description="Polar residues" evidence="1">
    <location>
        <begin position="649"/>
        <end position="658"/>
    </location>
</feature>
<feature type="region of interest" description="Disordered" evidence="1">
    <location>
        <begin position="4000"/>
        <end position="4065"/>
    </location>
</feature>
<feature type="compositionally biased region" description="Basic and acidic residues" evidence="1">
    <location>
        <begin position="931"/>
        <end position="943"/>
    </location>
</feature>
<feature type="region of interest" description="Disordered" evidence="1">
    <location>
        <begin position="4115"/>
        <end position="4136"/>
    </location>
</feature>
<feature type="compositionally biased region" description="Polar residues" evidence="1">
    <location>
        <begin position="3789"/>
        <end position="3803"/>
    </location>
</feature>
<feature type="compositionally biased region" description="Gly residues" evidence="1">
    <location>
        <begin position="2897"/>
        <end position="2913"/>
    </location>
</feature>
<feature type="compositionally biased region" description="Polar residues" evidence="1">
    <location>
        <begin position="1488"/>
        <end position="1498"/>
    </location>
</feature>
<feature type="compositionally biased region" description="Polar residues" evidence="1">
    <location>
        <begin position="335"/>
        <end position="351"/>
    </location>
</feature>
<dbReference type="PANTHER" id="PTHR34491">
    <property type="entry name" value="A-TYPE INCLUSION PROTEIN, PUTATIVE-RELATED"/>
    <property type="match status" value="1"/>
</dbReference>
<feature type="compositionally biased region" description="Basic and acidic residues" evidence="1">
    <location>
        <begin position="953"/>
        <end position="963"/>
    </location>
</feature>
<feature type="compositionally biased region" description="Basic and acidic residues" evidence="1">
    <location>
        <begin position="2883"/>
        <end position="2893"/>
    </location>
</feature>
<feature type="region of interest" description="Disordered" evidence="1">
    <location>
        <begin position="2450"/>
        <end position="2483"/>
    </location>
</feature>
<feature type="compositionally biased region" description="Basic and acidic residues" evidence="1">
    <location>
        <begin position="623"/>
        <end position="640"/>
    </location>
</feature>
<feature type="region of interest" description="Disordered" evidence="1">
    <location>
        <begin position="1395"/>
        <end position="1551"/>
    </location>
</feature>
<comment type="caution">
    <text evidence="2">The sequence shown here is derived from an EMBL/GenBank/DDBJ whole genome shotgun (WGS) entry which is preliminary data.</text>
</comment>
<feature type="region of interest" description="Disordered" evidence="1">
    <location>
        <begin position="76"/>
        <end position="180"/>
    </location>
</feature>
<sequence>MVRAMLNRPAAAHAELQALSADLEVKAARRKWNPALHPRDHKGRFIETGGVVRLWGGKLARVVRALPHDRVLVQDQSGPNEFRGRRHTTSAKWVSMVARPDGTAPTDNEDKVREEDERRYRDPRRGNGVARDDDGDPDTPNDPHDADDRGRPIGEDNDPVGPRENDDQDEPTDGKLPVNVHALPNSRHSGGARFADTAAVRQHFLDLAERPGQKPQMAQFLRFVAGDDDPLETTLDGRLLALRDDSTGRWYLTATGTGQRMDGAGDFATSDEALKFAQQLRLSTGGTAMRGGGFDFSDPDLDQVARTWRSPKGENIQATIKRTRQEFDSARTPATPASNGSASETTVSRNTLKPGDRVKVTVGRSDIEWPDSTRDQDKPETVTVEGTVAPTHRAGPGVVGVPLVDATLTGPDGTVMTSNDTALVRRAPSQVAVSGRTDGFTPEEIRADRVRVGDVVARGQFGYVVTDVARYPEGRTFTVRNLGGRGEIDQFGARTGTMLSIVPKARRRPEDVQRDVPSRTQQHSDRNDAKRAAAAILSDWDAASKLAEKQWPDGAPEEFRALAQHMQNVTDAPKGAEGYHQNAEAMRGALAALDELDTDNLDARLTRALHKLEEHLDANADRFEADSRAIRENKRKREAESNPPKPDAPQTSGDTATNEPLKYAWDNPEDLVTLTMPAAVAEHVSEEGTWPMQDPDTRKAIEDATRSRTGTLKVTAPIEVHEMLLEASEVLSGNGSDVEPHEIRGYTNYAKRVGAAAEEIRQRRKEQAANTPSPKTEAPETDDAGEGDEPSPDAPNTEPDRQGDDGTVTLTPDEVSQQLDAIRPEGSKAPSTMDDGEIRDEIVALMERDMAGDLSGADRTRLQVLEAEEARRAGRAPKREEKPKPKQPVEEPGGLFDVDQQDTQQPLVADPNNPLDRPDDAFGTPDMFADAEGRDTSKLREPQMRAPMDIDEGDRFVDADGRTHTAAKKPVRTGRGRVLIADENGKEHLFQPDAEVRVLYPDEDAPEVPAADAPEDDAPAADVPEDETPAADTPETEPPAPDDTDTPSTADAPTDVEPATAPDQVAIDHSGTGTTVRFPTPNGMVTDSEFAVLRKLGFKASRDRTKPRFFYLPSNMTLSRREDKVRRLKEWLDERGVAYQAPEENAEKPELSEEQLQQLEGRYFAPDGTWAVTDFQPGDEVWTGSHWYRVDSVGPKNLRLQSWGPTPYDRVLARRRGGEIRTMLDAPADNGMPRPGATDPKRMRDEEIVEELAHLNSATMPEGNDPASRAVRRQVAARIRALHTTQSERDYARRRAEMDRRDQSRLVRDPARIAAKKGQQIQGRDGAPVGIVYQEKRGKWRFIDRDGHTPTRGGDPRTFPTRAAAITALNKLTDARNARAGEGWKHSAWDDVQPGDTIRLPELGRTENSRGRTVTGWSEPLEVSEVRRGDMGQVSLSGRRGDEDVQIEVSRADATFGAAKPGTVPEQEPSEAGGGLPWQQMTPEDFGQNDTPTPAGDQNESRPTDEYGTPDLIANGASETADTPADETEASAAPVPPPIGEASPEGMDDAEIAAELRALRTYRQQHIVPNGEFPTEPEARAVMFRVSDRVSDLAYEQLDREKAREAERQGTSGASVGAAPDSSNDEESTARMVTDRLPDLPALPKMTGLSRQNKDDVRRVRSDYAKIRESLDGILAGDPPTGDSREDLRRVREQLDYVAGRLRGDHFPDPAEALPVRASLLELGQDLDRALAALPERAPEPQGAGPNGGTLFHPWDLQEGDLVRFDAEDPADPDRSLAPYFGTFHGSAAASGDQGRTLVTYQGLRWNDDRQRWEEEGNQYAVVMPPRGLVERFTEEQWDAWRRPERSGADEAAPDTAEVPAAPIGNTPPVAMTDAEIEAELEALEAWRQRHVVRSGEGPTLPMEEARPIIYSLGDRRGALLEQQRLRDAVKRREAQDAEKAQRRAEAVARAQVGKKNADGTYPVSLDGEQIGTVQKSGSKWMYTHADGTSSGAVLKSKNDAVADLVQLVDFRRYQEEERKKQERARQNTPDGWVLGDRDDLAENDIIRVPRMRKDPDGRPYPEGWGEPVRVRDVERRDDGTTVVSLINLDGSHAGESPLFLRGPDDTFAWASDRTRPEPTPAWRHELRARMADIGDDVASLRRTSEGIDDQERMQRLQELIRRVGDGNSEDLQGDLRRIRDEAAWLEEQFSNPELPFETRRRKSWATDAHRKAQRALDYPDFQQGSTDEGTAADANAPKEGAPETPSTAPKLADEFAEVRQRYGGDMVPASEVRLGDWVHTVSADPVYNEPMHMVGRVIGVTPVLSNGQVRIEVEANVTLNGKDTVRTEFAMIRSTDLVERLPENNPGREDSSDLARRIEGELGRHRAAKVRVPEGWQAVDGSQIQPRSGDRFRIVARRGGGSGPNSGPEHMNVTVERPAEREGYWRVKGQPLSFRPSDIVAIPDGADVRYRDDSAPETGKPNAPQPVNTTPAGPARFSSVGDVQERWRAGELDTPSHPTAVPEERFRSRYIDNPTLEMSEGGRLALVNPSPKNPLALWEILAPGSMEPLGRAYDRDDARAYARILEGLRDENGQPFPWDAPDAASRALTFRGPNGASLGETVARQILDRGEAEGLNRRWRNQAKLYLNREQQLDRYYDAWRAQQEADGYTIPVNVGEAQAGDDITALDPDKADRPVTQRGQLTKPLAAQHLNRTGTWPFTNGTDYNAHISGLTVATDPAREENQTEETPFYWFTFRNTPDRPTAFRRPRPGEDQETTETGTPAAGHQGDDRAARAQTLFSEGMNAVGGESLPEMQELRDRLDRADSAEDRDAELRDIADRMDALAEQYELAGPQGEHAADRFRRAARIARGEQDQDDENQQDDEQQDQNAPENEDERDQDDENQRPRDRDPDGEPDGGGADAPGDGGNGGDGLDTSDDEEDSPDGGDGNDTSDDEEDGPDGGDGNEKEDEGKRRRRRRRDREGGPDLPHLNMPESDIPSAEDDDSGRTPARHRDVDSLRNAWKNGDGLTPAEDTPERRAHLAELADREGLALSPEGGLAMWPERKADGSTAWRFAQARNGTNLPGITLTSDNPEEARELAARFEDLTDRNGDPFDWNRPWGPAGVAAWRDGEGRNLPQALRAVQDDYEQERAGAYTLPEDLTTLDDAELEAAYLRGLGPEDQLRVMAEMDRRDGYVDQKVRDAMSDAPPANAEEAERERQAVRATLSFGDTDVTRPAPAEPGRLRREFDALDEERFQAAMEATGGRFLSPEAEAADIDPREVFSGRRYSNKQAKELASPELNLWLFGDDTTAGNGRLTYAQYRQREADRVLRAEFADIDEARYRAAVEFTNGYLFKRQYKFGGTDFTERELFSGGSLSARDRWKEYASEELLEWFDLNGGRLTFNQYKQQRRDNERNDRDQFEEEQRRAAETGETDTSRSLTADDVDPAPPFDPLTAESADDAAFRYGGADRIREFASRAELRPDGSGGAQAVWLDGRRIGTVSVHTAEPGQEPVWDARPFFGLGNDRASRTQNRDTAVANLVVQALREGPADPANPGDDAWDSVMQRLAVGSRPMPELPESLRDTPEARARYDRLAALVDAFSDGRSPSGDLQEDLAQARDGFAWLRTALADNEEGGRPDVLADLDARASWAGRLLDGFAPDSSRERPRNSDDQPGATDAPSTTPVPDGNAPDPESTDDGSRKPEPEGNPEPIGGQPAHWARVEDLIEGDMVRMDGTTRKGKPLQRAGYVYQGPERVDVTHRGRTTQMWRTWVTENPDGTGAGGNVYTTINATAARAAAPDDVVPGSPTTGAQSTVQTGNMPEQIPADRNGRPLFPGSTVTGVRGIRAQEGTVTGATDTTVSVRWDDDDTEDGVSPASLVVTDGTRPDGWTSDGHQVRPGHVVTDTDGALLGPVDEVDGDSVTISTAQGTTTRSAGDLRVTGEVRDTDPDTQPVTDIDHPAAADLKDGDVVVLDHDGALATVAVTGTRRDGDRITIEYADTTTGEIGEIDMDAAATLSRAKGPDGNAPELGPDNAPDEPEDLTVHEPPRPVDPVTGPTVDPNLTAGDRDIIDDHASGPDDNPDAQQAAVRIAADLPVTPEQAAALAARLRESADPATPEGRAALRAADHLDQAAGRTPPAGFDRPRPSNVAQLGEGDLVAMPGERSSGPLRIYRVVDVVDAPGGIRNLHLEDEDGQRLHRIEHGAMPVWQLPEPRPEAPEPPAQGAGEGGDAAQRMAVQARYLSVGEVVSLPVNGEQRRLLVMEAQRSEDRKTVQLRLVGEDGKFVNATVRAGDTLETVETPDADGPGPVLRQEGSALVPVNELQPGQHLVMGNPSSSGNWYTRRIESVDVGDRWVTVKLAGVGGGPSTTVRYEVLGGVLAESVPVAGQEMPTASWFVRNLDRLRVTQASNDDPAAPEAPDASAPDPAPTLDADAGDTPAASIPDEPSVPIAQIRPGNLRVGDVIDTPVSRTGYQLNGHRRLTIISAPQRNGWWMQLTGMDDDGNVHDFGLHSGRAVNVYDRNRPTPALPPVGEPRNPNPTPQAAADLIVAENIRSLRARIREEAIAGTDPAGDIHALREQIAQRLTHEALQGIRGATQQDGLAALDAAGITGRDRREARQRLRDARQAAHAEEVRAILRTINDLEPLPGESNEDLAARTRDLLRLIPDRDDTQAGRDGDGEVTRTVTADVDDAVNALLQQLQAAGVDPGDAEQIARVLTRQLDRSRQATARRIARRVAAASPEAGRRPGLLARIVALLIRLAKRLALLVQAGVRKIAEKYRSARERLGRLRAFLGRLVRRVRQWPESRRLARLHRAVNLPDADGDSLAARISHWAGLMPEPGRFGQAQRRVTFWRPTTWGQLAAGRLPGRSDRIQWVPDRAADGGPGLTALRHMAALRAAGSDVDQDVTRRLAAVLGDDFGDDPHATLQHADDYVATSERRLVNLQAAQRGATVPDDLEIEIEAARLELATARREYTDLRARYAAAVPDAVVSALADIREVGPGGSAGIVFGPDTTADAERAVRGVQRVLPRSWFAAGEVRRVTAVDGDEGRYESGAQRITVADLADEGLGTAGHALAQHLARHIGDLDAAQRAFWFTRTHTGRPGARRMRPSALDRLLHRQQTQPETGDSLARSIQAMFSGDWYQDDDLRAFLLGLLATR</sequence>
<feature type="compositionally biased region" description="Polar residues" evidence="1">
    <location>
        <begin position="808"/>
        <end position="819"/>
    </location>
</feature>
<feature type="region of interest" description="Disordered" evidence="1">
    <location>
        <begin position="1843"/>
        <end position="1868"/>
    </location>
</feature>
<dbReference type="Proteomes" id="UP001500460">
    <property type="component" value="Unassembled WGS sequence"/>
</dbReference>
<feature type="region of interest" description="Disordered" evidence="1">
    <location>
        <begin position="505"/>
        <end position="530"/>
    </location>
</feature>
<feature type="compositionally biased region" description="Basic residues" evidence="1">
    <location>
        <begin position="965"/>
        <end position="975"/>
    </location>
</feature>
<feature type="region of interest" description="Disordered" evidence="1">
    <location>
        <begin position="1597"/>
        <end position="1657"/>
    </location>
</feature>
<feature type="region of interest" description="Disordered" evidence="1">
    <location>
        <begin position="4392"/>
        <end position="4437"/>
    </location>
</feature>
<feature type="compositionally biased region" description="Basic and acidic residues" evidence="1">
    <location>
        <begin position="839"/>
        <end position="861"/>
    </location>
</feature>
<feature type="region of interest" description="Disordered" evidence="1">
    <location>
        <begin position="2736"/>
        <end position="2771"/>
    </location>
</feature>
<feature type="compositionally biased region" description="Acidic residues" evidence="1">
    <location>
        <begin position="779"/>
        <end position="791"/>
    </location>
</feature>
<feature type="compositionally biased region" description="Acidic residues" evidence="1">
    <location>
        <begin position="2855"/>
        <end position="2882"/>
    </location>
</feature>
<feature type="region of interest" description="Disordered" evidence="1">
    <location>
        <begin position="1286"/>
        <end position="1305"/>
    </location>
</feature>
<feature type="region of interest" description="Disordered" evidence="1">
    <location>
        <begin position="757"/>
        <end position="1084"/>
    </location>
</feature>
<feature type="region of interest" description="Disordered" evidence="1">
    <location>
        <begin position="2017"/>
        <end position="2037"/>
    </location>
</feature>
<feature type="region of interest" description="Disordered" evidence="1">
    <location>
        <begin position="623"/>
        <end position="661"/>
    </location>
</feature>
<feature type="compositionally biased region" description="Basic and acidic residues" evidence="1">
    <location>
        <begin position="4048"/>
        <end position="4059"/>
    </location>
</feature>
<evidence type="ECO:0000313" key="2">
    <source>
        <dbReference type="EMBL" id="GAA2439747.1"/>
    </source>
</evidence>
<dbReference type="EMBL" id="BAAATK010000018">
    <property type="protein sequence ID" value="GAA2439747.1"/>
    <property type="molecule type" value="Genomic_DNA"/>
</dbReference>
<feature type="compositionally biased region" description="Basic and acidic residues" evidence="1">
    <location>
        <begin position="141"/>
        <end position="154"/>
    </location>
</feature>
<feature type="compositionally biased region" description="Basic and acidic residues" evidence="1">
    <location>
        <begin position="2017"/>
        <end position="2026"/>
    </location>
</feature>
<organism evidence="2 3">
    <name type="scientific">Streptomyces glaucus</name>
    <dbReference type="NCBI Taxonomy" id="284029"/>
    <lineage>
        <taxon>Bacteria</taxon>
        <taxon>Bacillati</taxon>
        <taxon>Actinomycetota</taxon>
        <taxon>Actinomycetes</taxon>
        <taxon>Kitasatosporales</taxon>
        <taxon>Streptomycetaceae</taxon>
        <taxon>Streptomyces</taxon>
    </lineage>
</organism>
<feature type="compositionally biased region" description="Basic and acidic residues" evidence="1">
    <location>
        <begin position="3645"/>
        <end position="3654"/>
    </location>
</feature>
<feature type="region of interest" description="Disordered" evidence="1">
    <location>
        <begin position="323"/>
        <end position="355"/>
    </location>
</feature>
<protein>
    <submittedName>
        <fullName evidence="2">Uncharacterized protein</fullName>
    </submittedName>
</protein>
<gene>
    <name evidence="2" type="ORF">GCM10010421_32520</name>
</gene>
<feature type="region of interest" description="Disordered" evidence="1">
    <location>
        <begin position="3845"/>
        <end position="3881"/>
    </location>
</feature>
<feature type="region of interest" description="Disordered" evidence="1">
    <location>
        <begin position="2199"/>
        <end position="2251"/>
    </location>
</feature>
<feature type="compositionally biased region" description="Acidic residues" evidence="1">
    <location>
        <begin position="1013"/>
        <end position="1029"/>
    </location>
</feature>
<evidence type="ECO:0000313" key="3">
    <source>
        <dbReference type="Proteomes" id="UP001500460"/>
    </source>
</evidence>
<feature type="compositionally biased region" description="Low complexity" evidence="1">
    <location>
        <begin position="4394"/>
        <end position="4423"/>
    </location>
</feature>
<feature type="compositionally biased region" description="Acidic residues" evidence="1">
    <location>
        <begin position="2915"/>
        <end position="2925"/>
    </location>
</feature>
<feature type="compositionally biased region" description="Acidic residues" evidence="1">
    <location>
        <begin position="2931"/>
        <end position="2941"/>
    </location>
</feature>
<evidence type="ECO:0000256" key="1">
    <source>
        <dbReference type="SAM" id="MobiDB-lite"/>
    </source>
</evidence>
<name>A0ABP5WYQ0_9ACTN</name>
<accession>A0ABP5WYQ0</accession>
<feature type="compositionally biased region" description="Basic and acidic residues" evidence="1">
    <location>
        <begin position="983"/>
        <end position="996"/>
    </location>
</feature>
<feature type="compositionally biased region" description="Low complexity" evidence="1">
    <location>
        <begin position="4034"/>
        <end position="4043"/>
    </location>
</feature>
<reference evidence="3" key="1">
    <citation type="journal article" date="2019" name="Int. J. Syst. Evol. Microbiol.">
        <title>The Global Catalogue of Microorganisms (GCM) 10K type strain sequencing project: providing services to taxonomists for standard genome sequencing and annotation.</title>
        <authorList>
            <consortium name="The Broad Institute Genomics Platform"/>
            <consortium name="The Broad Institute Genome Sequencing Center for Infectious Disease"/>
            <person name="Wu L."/>
            <person name="Ma J."/>
        </authorList>
    </citation>
    <scope>NUCLEOTIDE SEQUENCE [LARGE SCALE GENOMIC DNA]</scope>
    <source>
        <strain evidence="3">JCM 6922</strain>
    </source>
</reference>
<feature type="compositionally biased region" description="Basic and acidic residues" evidence="1">
    <location>
        <begin position="2838"/>
        <end position="2854"/>
    </location>
</feature>
<keyword evidence="3" id="KW-1185">Reference proteome</keyword>
<feature type="compositionally biased region" description="Basic and acidic residues" evidence="1">
    <location>
        <begin position="508"/>
        <end position="530"/>
    </location>
</feature>
<feature type="compositionally biased region" description="Low complexity" evidence="1">
    <location>
        <begin position="1046"/>
        <end position="1055"/>
    </location>
</feature>
<proteinExistence type="predicted"/>
<dbReference type="PANTHER" id="PTHR34491:SF156">
    <property type="entry name" value="KINESIN MOTOR DOMAIN-CONTAINING PROTEIN"/>
    <property type="match status" value="1"/>
</dbReference>
<feature type="region of interest" description="Disordered" evidence="1">
    <location>
        <begin position="3387"/>
        <end position="3442"/>
    </location>
</feature>
<feature type="compositionally biased region" description="Basic and acidic residues" evidence="1">
    <location>
        <begin position="3391"/>
        <end position="3412"/>
    </location>
</feature>
<feature type="compositionally biased region" description="Basic and acidic residues" evidence="1">
    <location>
        <begin position="758"/>
        <end position="767"/>
    </location>
</feature>
<feature type="region of interest" description="Disordered" evidence="1">
    <location>
        <begin position="2831"/>
        <end position="3017"/>
    </location>
</feature>
<feature type="compositionally biased region" description="Basic and acidic residues" evidence="1">
    <location>
        <begin position="868"/>
        <end position="889"/>
    </location>
</feature>
<feature type="region of interest" description="Disordered" evidence="1">
    <location>
        <begin position="3639"/>
        <end position="3700"/>
    </location>
</feature>
<feature type="region of interest" description="Disordered" evidence="1">
    <location>
        <begin position="3781"/>
        <end position="3817"/>
    </location>
</feature>